<comment type="caution">
    <text evidence="16">The sequence shown here is derived from an EMBL/GenBank/DDBJ whole genome shotgun (WGS) entry which is preliminary data.</text>
</comment>
<feature type="region of interest" description="Disordered" evidence="13">
    <location>
        <begin position="16"/>
        <end position="40"/>
    </location>
</feature>
<dbReference type="GO" id="GO:0005789">
    <property type="term" value="C:endoplasmic reticulum membrane"/>
    <property type="evidence" value="ECO:0007669"/>
    <property type="project" value="UniProtKB-SubCell"/>
</dbReference>
<dbReference type="EMBL" id="CM026427">
    <property type="protein sequence ID" value="KAG0569082.1"/>
    <property type="molecule type" value="Genomic_DNA"/>
</dbReference>
<feature type="domain" description="T-SNARE coiled-coil homology" evidence="15">
    <location>
        <begin position="33"/>
        <end position="95"/>
    </location>
</feature>
<dbReference type="Proteomes" id="UP000822688">
    <property type="component" value="Chromosome 6"/>
</dbReference>
<evidence type="ECO:0000256" key="9">
    <source>
        <dbReference type="ARBA" id="ARBA00023054"/>
    </source>
</evidence>
<dbReference type="GO" id="GO:0015031">
    <property type="term" value="P:protein transport"/>
    <property type="evidence" value="ECO:0007669"/>
    <property type="project" value="UniProtKB-KW"/>
</dbReference>
<evidence type="ECO:0000256" key="10">
    <source>
        <dbReference type="ARBA" id="ARBA00023136"/>
    </source>
</evidence>
<dbReference type="InterPro" id="IPR039899">
    <property type="entry name" value="BET1_SNARE"/>
</dbReference>
<evidence type="ECO:0000256" key="2">
    <source>
        <dbReference type="ARBA" id="ARBA00004409"/>
    </source>
</evidence>
<evidence type="ECO:0000256" key="8">
    <source>
        <dbReference type="ARBA" id="ARBA00023034"/>
    </source>
</evidence>
<evidence type="ECO:0000256" key="4">
    <source>
        <dbReference type="ARBA" id="ARBA00022692"/>
    </source>
</evidence>
<dbReference type="SUPFAM" id="SSF58038">
    <property type="entry name" value="SNARE fusion complex"/>
    <property type="match status" value="1"/>
</dbReference>
<comment type="subcellular location">
    <subcellularLocation>
        <location evidence="1">Endoplasmic reticulum membrane</location>
        <topology evidence="1">Single-pass type IV membrane protein</topology>
    </subcellularLocation>
    <subcellularLocation>
        <location evidence="2">Golgi apparatus membrane</location>
        <topology evidence="2">Single-pass type IV membrane protein</topology>
    </subcellularLocation>
</comment>
<evidence type="ECO:0000256" key="1">
    <source>
        <dbReference type="ARBA" id="ARBA00004163"/>
    </source>
</evidence>
<feature type="transmembrane region" description="Helical" evidence="14">
    <location>
        <begin position="104"/>
        <end position="122"/>
    </location>
</feature>
<keyword evidence="6" id="KW-0653">Protein transport</keyword>
<organism evidence="16 17">
    <name type="scientific">Ceratodon purpureus</name>
    <name type="common">Fire moss</name>
    <name type="synonym">Dicranum purpureum</name>
    <dbReference type="NCBI Taxonomy" id="3225"/>
    <lineage>
        <taxon>Eukaryota</taxon>
        <taxon>Viridiplantae</taxon>
        <taxon>Streptophyta</taxon>
        <taxon>Embryophyta</taxon>
        <taxon>Bryophyta</taxon>
        <taxon>Bryophytina</taxon>
        <taxon>Bryopsida</taxon>
        <taxon>Dicranidae</taxon>
        <taxon>Pseudoditrichales</taxon>
        <taxon>Ditrichaceae</taxon>
        <taxon>Ceratodon</taxon>
    </lineage>
</organism>
<evidence type="ECO:0000259" key="15">
    <source>
        <dbReference type="PROSITE" id="PS50192"/>
    </source>
</evidence>
<evidence type="ECO:0000313" key="17">
    <source>
        <dbReference type="Proteomes" id="UP000822688"/>
    </source>
</evidence>
<reference evidence="16 17" key="1">
    <citation type="submission" date="2020-06" db="EMBL/GenBank/DDBJ databases">
        <title>WGS assembly of Ceratodon purpureus strain R40.</title>
        <authorList>
            <person name="Carey S.B."/>
            <person name="Jenkins J."/>
            <person name="Shu S."/>
            <person name="Lovell J.T."/>
            <person name="Sreedasyam A."/>
            <person name="Maumus F."/>
            <person name="Tiley G.P."/>
            <person name="Fernandez-Pozo N."/>
            <person name="Barry K."/>
            <person name="Chen C."/>
            <person name="Wang M."/>
            <person name="Lipzen A."/>
            <person name="Daum C."/>
            <person name="Saski C.A."/>
            <person name="Payton A.C."/>
            <person name="Mcbreen J.C."/>
            <person name="Conrad R.E."/>
            <person name="Kollar L.M."/>
            <person name="Olsson S."/>
            <person name="Huttunen S."/>
            <person name="Landis J.B."/>
            <person name="Wickett N.J."/>
            <person name="Johnson M.G."/>
            <person name="Rensing S.A."/>
            <person name="Grimwood J."/>
            <person name="Schmutz J."/>
            <person name="Mcdaniel S.F."/>
        </authorList>
    </citation>
    <scope>NUCLEOTIDE SEQUENCE [LARGE SCALE GENOMIC DNA]</scope>
    <source>
        <strain evidence="16 17">R40</strain>
    </source>
</reference>
<dbReference type="PANTHER" id="PTHR12791">
    <property type="entry name" value="GOLGI SNARE BET1-RELATED"/>
    <property type="match status" value="1"/>
</dbReference>
<proteinExistence type="inferred from homology"/>
<evidence type="ECO:0000256" key="13">
    <source>
        <dbReference type="SAM" id="MobiDB-lite"/>
    </source>
</evidence>
<dbReference type="PROSITE" id="PS50192">
    <property type="entry name" value="T_SNARE"/>
    <property type="match status" value="1"/>
</dbReference>
<dbReference type="Gene3D" id="1.20.5.110">
    <property type="match status" value="1"/>
</dbReference>
<keyword evidence="17" id="KW-1185">Reference proteome</keyword>
<gene>
    <name evidence="16" type="ORF">KC19_6G064300</name>
</gene>
<evidence type="ECO:0000256" key="7">
    <source>
        <dbReference type="ARBA" id="ARBA00022989"/>
    </source>
</evidence>
<evidence type="ECO:0000313" key="16">
    <source>
        <dbReference type="EMBL" id="KAG0569082.1"/>
    </source>
</evidence>
<evidence type="ECO:0000256" key="11">
    <source>
        <dbReference type="ARBA" id="ARBA00037962"/>
    </source>
</evidence>
<dbReference type="CDD" id="cd15853">
    <property type="entry name" value="SNARE_Bet1"/>
    <property type="match status" value="1"/>
</dbReference>
<keyword evidence="4 14" id="KW-0812">Transmembrane</keyword>
<keyword evidence="5" id="KW-0256">Endoplasmic reticulum</keyword>
<dbReference type="FunFam" id="1.20.5.110:FF:000033">
    <property type="entry name" value="bet1-like SNARE 1-1"/>
    <property type="match status" value="1"/>
</dbReference>
<evidence type="ECO:0000256" key="5">
    <source>
        <dbReference type="ARBA" id="ARBA00022824"/>
    </source>
</evidence>
<keyword evidence="3" id="KW-0813">Transport</keyword>
<sequence>MNPRREYRANRSQLLEMEEGGLRTSAPYASSAEIAEQENERGLGELHDRVNILKRLTGDIHEEVESHNKLLEGMGNAIDVSRSLMAGTMDRFTKVFETKSSRNIATIVASCVVVFLLVYYLTR</sequence>
<keyword evidence="9" id="KW-0175">Coiled coil</keyword>
<keyword evidence="7 14" id="KW-1133">Transmembrane helix</keyword>
<keyword evidence="10 14" id="KW-0472">Membrane</keyword>
<comment type="similarity">
    <text evidence="11">Belongs to the BET1 family.</text>
</comment>
<keyword evidence="8" id="KW-0333">Golgi apparatus</keyword>
<name>A0A8T0HI65_CERPU</name>
<dbReference type="GO" id="GO:0000139">
    <property type="term" value="C:Golgi membrane"/>
    <property type="evidence" value="ECO:0007669"/>
    <property type="project" value="UniProtKB-SubCell"/>
</dbReference>
<evidence type="ECO:0000256" key="12">
    <source>
        <dbReference type="ARBA" id="ARBA00060029"/>
    </source>
</evidence>
<protein>
    <recommendedName>
        <fullName evidence="15">t-SNARE coiled-coil homology domain-containing protein</fullName>
    </recommendedName>
</protein>
<dbReference type="OrthoDB" id="261831at2759"/>
<dbReference type="InterPro" id="IPR000727">
    <property type="entry name" value="T_SNARE_dom"/>
</dbReference>
<dbReference type="AlphaFoldDB" id="A0A8T0HI65"/>
<evidence type="ECO:0000256" key="14">
    <source>
        <dbReference type="SAM" id="Phobius"/>
    </source>
</evidence>
<evidence type="ECO:0000256" key="6">
    <source>
        <dbReference type="ARBA" id="ARBA00022927"/>
    </source>
</evidence>
<accession>A0A8T0HI65</accession>
<comment type="function">
    <text evidence="12">Required for vesicular transport from the ER to the Golgi complex. Functions as a SNARE associated with ER-derived vesicles.</text>
</comment>
<evidence type="ECO:0000256" key="3">
    <source>
        <dbReference type="ARBA" id="ARBA00022448"/>
    </source>
</evidence>